<keyword evidence="1" id="KW-0378">Hydrolase</keyword>
<dbReference type="Gene3D" id="2.60.40.10">
    <property type="entry name" value="Immunoglobulins"/>
    <property type="match status" value="1"/>
</dbReference>
<dbReference type="Pfam" id="PF13620">
    <property type="entry name" value="CarboxypepD_reg"/>
    <property type="match status" value="1"/>
</dbReference>
<evidence type="ECO:0000313" key="1">
    <source>
        <dbReference type="EMBL" id="HER96513.1"/>
    </source>
</evidence>
<organism evidence="1">
    <name type="scientific">Rhodothermus marinus</name>
    <name type="common">Rhodothermus obamensis</name>
    <dbReference type="NCBI Taxonomy" id="29549"/>
    <lineage>
        <taxon>Bacteria</taxon>
        <taxon>Pseudomonadati</taxon>
        <taxon>Rhodothermota</taxon>
        <taxon>Rhodothermia</taxon>
        <taxon>Rhodothermales</taxon>
        <taxon>Rhodothermaceae</taxon>
        <taxon>Rhodothermus</taxon>
    </lineage>
</organism>
<dbReference type="GO" id="GO:0030246">
    <property type="term" value="F:carbohydrate binding"/>
    <property type="evidence" value="ECO:0007669"/>
    <property type="project" value="InterPro"/>
</dbReference>
<proteinExistence type="predicted"/>
<dbReference type="Gene3D" id="2.60.40.1120">
    <property type="entry name" value="Carboxypeptidase-like, regulatory domain"/>
    <property type="match status" value="1"/>
</dbReference>
<dbReference type="EMBL" id="DSGB01000006">
    <property type="protein sequence ID" value="HER96513.1"/>
    <property type="molecule type" value="Genomic_DNA"/>
</dbReference>
<protein>
    <submittedName>
        <fullName evidence="1">Carboxypeptidase regulatory-like domain-containing protein</fullName>
    </submittedName>
</protein>
<dbReference type="InterPro" id="IPR013783">
    <property type="entry name" value="Ig-like_fold"/>
</dbReference>
<gene>
    <name evidence="1" type="ORF">ENO59_08365</name>
</gene>
<reference evidence="1" key="1">
    <citation type="journal article" date="2020" name="mSystems">
        <title>Genome- and Community-Level Interaction Insights into Carbon Utilization and Element Cycling Functions of Hydrothermarchaeota in Hydrothermal Sediment.</title>
        <authorList>
            <person name="Zhou Z."/>
            <person name="Liu Y."/>
            <person name="Xu W."/>
            <person name="Pan J."/>
            <person name="Luo Z.H."/>
            <person name="Li M."/>
        </authorList>
    </citation>
    <scope>NUCLEOTIDE SEQUENCE [LARGE SCALE GENOMIC DNA]</scope>
    <source>
        <strain evidence="1">SpSt-143</strain>
    </source>
</reference>
<keyword evidence="1" id="KW-0645">Protease</keyword>
<dbReference type="GO" id="GO:0004180">
    <property type="term" value="F:carboxypeptidase activity"/>
    <property type="evidence" value="ECO:0007669"/>
    <property type="project" value="UniProtKB-KW"/>
</dbReference>
<dbReference type="InterPro" id="IPR013784">
    <property type="entry name" value="Carb-bd-like_fold"/>
</dbReference>
<comment type="caution">
    <text evidence="1">The sequence shown here is derived from an EMBL/GenBank/DDBJ whole genome shotgun (WGS) entry which is preliminary data.</text>
</comment>
<name>A0A7V2B1E0_RHOMR</name>
<keyword evidence="1" id="KW-0121">Carboxypeptidase</keyword>
<sequence>MLGFKAHIILGAVVLLCWSGCLADLPRDNPMDPRSDQYAPQGRVEGIVTRQYPPYPPLAGVLVYLWPETDTIAQGRTARSNTAGRFVFSEVPPGRYRLWVQAAGYRALQDTQYVEVISNQTLTLNVRLNALPYFATYMLTTVHISRWWPQSDLYRLEVEAQVIDPDDLRDVMRVWLEIPALQFSDTLQSTQPAGRFFTIIPAEALPLPSLHALIGYDLYLGALDRNGDTVHTSALRLSRIIDAVPTALEPRGLAVVDTTQPLLRWERLDMPFPFTYRIDVVRREADLDIPVVTLENLSATRDSVRIPQPLASGVYYWTVSLVDAFGNRSRSKEAGFQVP</sequence>
<dbReference type="AlphaFoldDB" id="A0A7V2B1E0"/>
<dbReference type="SUPFAM" id="SSF49452">
    <property type="entry name" value="Starch-binding domain-like"/>
    <property type="match status" value="1"/>
</dbReference>
<accession>A0A7V2B1E0</accession>